<dbReference type="Gene3D" id="3.10.129.10">
    <property type="entry name" value="Hotdog Thioesterase"/>
    <property type="match status" value="1"/>
</dbReference>
<comment type="caution">
    <text evidence="2">The sequence shown here is derived from an EMBL/GenBank/DDBJ whole genome shotgun (WGS) entry which is preliminary data.</text>
</comment>
<dbReference type="RefSeq" id="WP_204735304.1">
    <property type="nucleotide sequence ID" value="NZ_JAVDWE010000018.1"/>
</dbReference>
<dbReference type="Pfam" id="PF01575">
    <property type="entry name" value="MaoC_dehydratas"/>
    <property type="match status" value="1"/>
</dbReference>
<evidence type="ECO:0000313" key="2">
    <source>
        <dbReference type="EMBL" id="MDR7097011.1"/>
    </source>
</evidence>
<evidence type="ECO:0000313" key="3">
    <source>
        <dbReference type="Proteomes" id="UP001265550"/>
    </source>
</evidence>
<accession>A0ABU1VHQ1</accession>
<evidence type="ECO:0000259" key="1">
    <source>
        <dbReference type="Pfam" id="PF01575"/>
    </source>
</evidence>
<dbReference type="SUPFAM" id="SSF54637">
    <property type="entry name" value="Thioesterase/thiol ester dehydrase-isomerase"/>
    <property type="match status" value="1"/>
</dbReference>
<name>A0ABU1VHQ1_9BURK</name>
<gene>
    <name evidence="2" type="ORF">J2X09_004780</name>
</gene>
<protein>
    <submittedName>
        <fullName evidence="2">Acyl dehydratase</fullName>
    </submittedName>
</protein>
<keyword evidence="3" id="KW-1185">Reference proteome</keyword>
<reference evidence="2 3" key="1">
    <citation type="submission" date="2023-07" db="EMBL/GenBank/DDBJ databases">
        <title>Sorghum-associated microbial communities from plants grown in Nebraska, USA.</title>
        <authorList>
            <person name="Schachtman D."/>
        </authorList>
    </citation>
    <scope>NUCLEOTIDE SEQUENCE [LARGE SCALE GENOMIC DNA]</scope>
    <source>
        <strain evidence="2 3">BE240</strain>
    </source>
</reference>
<organism evidence="2 3">
    <name type="scientific">Hydrogenophaga laconesensis</name>
    <dbReference type="NCBI Taxonomy" id="1805971"/>
    <lineage>
        <taxon>Bacteria</taxon>
        <taxon>Pseudomonadati</taxon>
        <taxon>Pseudomonadota</taxon>
        <taxon>Betaproteobacteria</taxon>
        <taxon>Burkholderiales</taxon>
        <taxon>Comamonadaceae</taxon>
        <taxon>Hydrogenophaga</taxon>
    </lineage>
</organism>
<dbReference type="Proteomes" id="UP001265550">
    <property type="component" value="Unassembled WGS sequence"/>
</dbReference>
<proteinExistence type="predicted"/>
<sequence>MSTSLQAGDKMSFRKTLTVAEQAMYTGISGNLAPLYVDQRAARAAGFEQMLSFELNGVALATTALNRLAGPDWRLAGLSIDFHAPVQVGQTVEALVEVTAADAGGITCALRCAIAGGDAVALGTARMVPVKAG</sequence>
<dbReference type="InterPro" id="IPR002539">
    <property type="entry name" value="MaoC-like_dom"/>
</dbReference>
<feature type="domain" description="MaoC-like" evidence="1">
    <location>
        <begin position="8"/>
        <end position="102"/>
    </location>
</feature>
<dbReference type="EMBL" id="JAVDWE010000018">
    <property type="protein sequence ID" value="MDR7097011.1"/>
    <property type="molecule type" value="Genomic_DNA"/>
</dbReference>
<dbReference type="InterPro" id="IPR029069">
    <property type="entry name" value="HotDog_dom_sf"/>
</dbReference>